<dbReference type="EMBL" id="BMVU01000013">
    <property type="protein sequence ID" value="GGX75427.1"/>
    <property type="molecule type" value="Genomic_DNA"/>
</dbReference>
<gene>
    <name evidence="3" type="ORF">GCM10010358_32100</name>
</gene>
<reference evidence="3" key="1">
    <citation type="journal article" date="2014" name="Int. J. Syst. Evol. Microbiol.">
        <title>Complete genome sequence of Corynebacterium casei LMG S-19264T (=DSM 44701T), isolated from a smear-ripened cheese.</title>
        <authorList>
            <consortium name="US DOE Joint Genome Institute (JGI-PGF)"/>
            <person name="Walter F."/>
            <person name="Albersmeier A."/>
            <person name="Kalinowski J."/>
            <person name="Ruckert C."/>
        </authorList>
    </citation>
    <scope>NUCLEOTIDE SEQUENCE</scope>
    <source>
        <strain evidence="3">JCM 4790</strain>
    </source>
</reference>
<dbReference type="InterPro" id="IPR000595">
    <property type="entry name" value="cNMP-bd_dom"/>
</dbReference>
<comment type="caution">
    <text evidence="3">The sequence shown here is derived from an EMBL/GenBank/DDBJ whole genome shotgun (WGS) entry which is preliminary data.</text>
</comment>
<dbReference type="RefSeq" id="WP_190190911.1">
    <property type="nucleotide sequence ID" value="NZ_BMVU01000013.1"/>
</dbReference>
<evidence type="ECO:0000256" key="1">
    <source>
        <dbReference type="SAM" id="MobiDB-lite"/>
    </source>
</evidence>
<evidence type="ECO:0000313" key="4">
    <source>
        <dbReference type="Proteomes" id="UP000619244"/>
    </source>
</evidence>
<dbReference type="InterPro" id="IPR014710">
    <property type="entry name" value="RmlC-like_jellyroll"/>
</dbReference>
<protein>
    <recommendedName>
        <fullName evidence="2">Cyclic nucleotide-binding domain-containing protein</fullName>
    </recommendedName>
</protein>
<reference evidence="3" key="2">
    <citation type="submission" date="2020-09" db="EMBL/GenBank/DDBJ databases">
        <authorList>
            <person name="Sun Q."/>
            <person name="Ohkuma M."/>
        </authorList>
    </citation>
    <scope>NUCLEOTIDE SEQUENCE</scope>
    <source>
        <strain evidence="3">JCM 4790</strain>
    </source>
</reference>
<name>A0A918NKJ0_9ACTN</name>
<organism evidence="3 4">
    <name type="scientific">Streptomyces minutiscleroticus</name>
    <dbReference type="NCBI Taxonomy" id="68238"/>
    <lineage>
        <taxon>Bacteria</taxon>
        <taxon>Bacillati</taxon>
        <taxon>Actinomycetota</taxon>
        <taxon>Actinomycetes</taxon>
        <taxon>Kitasatosporales</taxon>
        <taxon>Streptomycetaceae</taxon>
        <taxon>Streptomyces</taxon>
    </lineage>
</organism>
<accession>A0A918NKJ0</accession>
<evidence type="ECO:0000313" key="3">
    <source>
        <dbReference type="EMBL" id="GGX75427.1"/>
    </source>
</evidence>
<dbReference type="SMART" id="SM00100">
    <property type="entry name" value="cNMP"/>
    <property type="match status" value="1"/>
</dbReference>
<feature type="region of interest" description="Disordered" evidence="1">
    <location>
        <begin position="1"/>
        <end position="23"/>
    </location>
</feature>
<dbReference type="InterPro" id="IPR018490">
    <property type="entry name" value="cNMP-bd_dom_sf"/>
</dbReference>
<dbReference type="Pfam" id="PF00027">
    <property type="entry name" value="cNMP_binding"/>
    <property type="match status" value="1"/>
</dbReference>
<dbReference type="Proteomes" id="UP000619244">
    <property type="component" value="Unassembled WGS sequence"/>
</dbReference>
<dbReference type="Gene3D" id="2.60.120.10">
    <property type="entry name" value="Jelly Rolls"/>
    <property type="match status" value="1"/>
</dbReference>
<sequence length="168" mass="17744">MTATTNGTAARTTPTAPAAPGAARTLTEEHRRRLLRLAHDVSFPPGARICAEDGRADRFWVVRSGTVALDMRMPGRPPAVVATLGPGELVGWSWLFPPASWQPGAVALGPVRAHRFDGPAVRLLCRSDPDLGTAVGRWAGQVLARRLHAARSRLLDAYAPCGGGAAGR</sequence>
<evidence type="ECO:0000259" key="2">
    <source>
        <dbReference type="PROSITE" id="PS50042"/>
    </source>
</evidence>
<dbReference type="PROSITE" id="PS50042">
    <property type="entry name" value="CNMP_BINDING_3"/>
    <property type="match status" value="1"/>
</dbReference>
<keyword evidence="4" id="KW-1185">Reference proteome</keyword>
<proteinExistence type="predicted"/>
<dbReference type="SUPFAM" id="SSF51206">
    <property type="entry name" value="cAMP-binding domain-like"/>
    <property type="match status" value="1"/>
</dbReference>
<dbReference type="CDD" id="cd00038">
    <property type="entry name" value="CAP_ED"/>
    <property type="match status" value="1"/>
</dbReference>
<dbReference type="AlphaFoldDB" id="A0A918NKJ0"/>
<feature type="domain" description="Cyclic nucleotide-binding" evidence="2">
    <location>
        <begin position="22"/>
        <end position="91"/>
    </location>
</feature>